<dbReference type="SUPFAM" id="SSF89796">
    <property type="entry name" value="CoA-transferase family III (CaiB/BaiF)"/>
    <property type="match status" value="2"/>
</dbReference>
<dbReference type="InterPro" id="IPR003673">
    <property type="entry name" value="CoA-Trfase_fam_III"/>
</dbReference>
<gene>
    <name evidence="3" type="ORF">MKK62_12360</name>
</gene>
<evidence type="ECO:0000313" key="4">
    <source>
        <dbReference type="Proteomes" id="UP001055336"/>
    </source>
</evidence>
<dbReference type="GO" id="GO:0016740">
    <property type="term" value="F:transferase activity"/>
    <property type="evidence" value="ECO:0007669"/>
    <property type="project" value="UniProtKB-KW"/>
</dbReference>
<proteinExistence type="inferred from homology"/>
<dbReference type="Gene3D" id="3.30.1540.10">
    <property type="entry name" value="formyl-coa transferase, domain 3"/>
    <property type="match status" value="2"/>
</dbReference>
<evidence type="ECO:0000313" key="3">
    <source>
        <dbReference type="EMBL" id="UMB71939.1"/>
    </source>
</evidence>
<protein>
    <submittedName>
        <fullName evidence="3">CoA transferase</fullName>
    </submittedName>
</protein>
<evidence type="ECO:0000256" key="2">
    <source>
        <dbReference type="ARBA" id="ARBA00022679"/>
    </source>
</evidence>
<dbReference type="Gene3D" id="3.40.50.10540">
    <property type="entry name" value="Crotonobetainyl-coa:carnitine coa-transferase, domain 1"/>
    <property type="match status" value="2"/>
</dbReference>
<evidence type="ECO:0000256" key="1">
    <source>
        <dbReference type="ARBA" id="ARBA00008383"/>
    </source>
</evidence>
<dbReference type="PANTHER" id="PTHR48228">
    <property type="entry name" value="SUCCINYL-COA--D-CITRAMALATE COA-TRANSFERASE"/>
    <property type="match status" value="1"/>
</dbReference>
<dbReference type="PANTHER" id="PTHR48228:SF6">
    <property type="entry name" value="L-CARNITINE COA-TRANSFERASE"/>
    <property type="match status" value="1"/>
</dbReference>
<reference evidence="3" key="1">
    <citation type="submission" date="2022-08" db="EMBL/GenBank/DDBJ databases">
        <title>Whole genome sequencing of non-tuberculosis mycobacteria type-strains.</title>
        <authorList>
            <person name="Igarashi Y."/>
            <person name="Osugi A."/>
            <person name="Mitarai S."/>
        </authorList>
    </citation>
    <scope>NUCLEOTIDE SEQUENCE</scope>
    <source>
        <strain evidence="3">DSM 45127</strain>
    </source>
</reference>
<comment type="similarity">
    <text evidence="1">Belongs to the CoA-transferase III family.</text>
</comment>
<keyword evidence="2 3" id="KW-0808">Transferase</keyword>
<name>A0ABY3VR62_9MYCO</name>
<sequence>MPDDLLASLRVLDLCDGTGDAVTRLLADLGADVLKVEPPGGSPARSDRPSLRGTSIRFALHNANKRSAVLDPSDHGDRERLVELAGNADIVVDSGMPGQAAAYGTSCEELADRFPQLVTLSVTDFGTNGPLASWQATDPVLYALSGALARSGPTSGTPVSPPDGIASATAAVQAAWSVLVAYYNKLRSGTGDYIDFSRYEAVVMALDPAFGAHGQAAAGVRHPDRWRGRPKNQDAYPIYACRDGFVRLCVMSPRQWHGLRRWLGEPEEFQDPKYDVIAERFKAWPQIGELVRQLFADQTMKALVAEGQSHGVAISAVLDPAQILRSEHFEAVDAVVDAELVPGVHSIVPTGYYSVNGQHIGFREPAPAAGADKACWPAVPATVAAPSKAGPRPFDGLRIVDLGIIVAGGELSRLFGDMGAEVIKVESAAYPDGLRQARVGDPMSESFAWTHRNNLAIGLDLRSEEGKQVFSRLVAGADAVFANFKPGTLAALGFPYDTLHSLNQRLVLAESSAFGDRGPWSNRLGYGPLVRATAGVSKLWTDPHPRPGDTHSRHRFYDATTVFPDHVVGRISAIGALAALIHRDRTGSGARVHVSQAEAVVNQLDVRYVTDAARACNGDVLDDDTGIHEVFPCAGDDEWCVISFRVDDDWRSATAVFGLPVHDVRFTNAAARLAHRGELVELVSAWTRERSPQRVAAALQKAGVPAAPMHRPPDILEDPQLRERKLYSDMTHRLFDHPLPAETGPAPFRHIPPAPQRPAPLPGQDTREICLKVLGMSSEETERLIHDGVLFASTDTPEGLA</sequence>
<dbReference type="Proteomes" id="UP001055336">
    <property type="component" value="Chromosome"/>
</dbReference>
<accession>A0ABY3VR62</accession>
<dbReference type="EMBL" id="CP092488">
    <property type="protein sequence ID" value="UMB71939.1"/>
    <property type="molecule type" value="Genomic_DNA"/>
</dbReference>
<organism evidence="3 4">
    <name type="scientific">Mycobacterium paraterrae</name>
    <dbReference type="NCBI Taxonomy" id="577492"/>
    <lineage>
        <taxon>Bacteria</taxon>
        <taxon>Bacillati</taxon>
        <taxon>Actinomycetota</taxon>
        <taxon>Actinomycetes</taxon>
        <taxon>Mycobacteriales</taxon>
        <taxon>Mycobacteriaceae</taxon>
        <taxon>Mycobacterium</taxon>
    </lineage>
</organism>
<dbReference type="InterPro" id="IPR044855">
    <property type="entry name" value="CoA-Trfase_III_dom3_sf"/>
</dbReference>
<dbReference type="Pfam" id="PF02515">
    <property type="entry name" value="CoA_transf_3"/>
    <property type="match status" value="2"/>
</dbReference>
<keyword evidence="4" id="KW-1185">Reference proteome</keyword>
<dbReference type="InterPro" id="IPR050509">
    <property type="entry name" value="CoA-transferase_III"/>
</dbReference>
<dbReference type="InterPro" id="IPR023606">
    <property type="entry name" value="CoA-Trfase_III_dom_1_sf"/>
</dbReference>
<dbReference type="RefSeq" id="WP_240263666.1">
    <property type="nucleotide sequence ID" value="NZ_CP092488.2"/>
</dbReference>